<evidence type="ECO:0000256" key="1">
    <source>
        <dbReference type="SAM" id="Phobius"/>
    </source>
</evidence>
<name>A0A4P7GJZ5_9ACTN</name>
<proteinExistence type="predicted"/>
<feature type="transmembrane region" description="Helical" evidence="1">
    <location>
        <begin position="71"/>
        <end position="88"/>
    </location>
</feature>
<protein>
    <submittedName>
        <fullName evidence="2">Uncharacterized protein</fullName>
    </submittedName>
</protein>
<keyword evidence="1" id="KW-1133">Transmembrane helix</keyword>
<keyword evidence="3" id="KW-1185">Reference proteome</keyword>
<feature type="transmembrane region" description="Helical" evidence="1">
    <location>
        <begin position="47"/>
        <end position="65"/>
    </location>
</feature>
<evidence type="ECO:0000313" key="2">
    <source>
        <dbReference type="EMBL" id="QBR92084.1"/>
    </source>
</evidence>
<evidence type="ECO:0000313" key="3">
    <source>
        <dbReference type="Proteomes" id="UP000294894"/>
    </source>
</evidence>
<dbReference type="Proteomes" id="UP000294894">
    <property type="component" value="Chromosome"/>
</dbReference>
<reference evidence="2 3" key="1">
    <citation type="submission" date="2019-03" db="EMBL/GenBank/DDBJ databases">
        <title>Three New Species of Nocardioides, Nocardioides euryhalodurans sp. nov., Nocardioides seonyuensis sp. nov. and Nocardioides eburneoflavus sp. nov., Iolated from Soil.</title>
        <authorList>
            <person name="Roh S.G."/>
            <person name="Lee C."/>
            <person name="Kim M.-K."/>
            <person name="Kim S.B."/>
        </authorList>
    </citation>
    <scope>NUCLEOTIDE SEQUENCE [LARGE SCALE GENOMIC DNA]</scope>
    <source>
        <strain evidence="2 3">MMS17-SY117</strain>
    </source>
</reference>
<gene>
    <name evidence="2" type="ORF">EXE57_07155</name>
</gene>
<dbReference type="KEGG" id="noy:EXE57_07155"/>
<accession>A0A4P7GJZ5</accession>
<dbReference type="AlphaFoldDB" id="A0A4P7GJZ5"/>
<dbReference type="EMBL" id="CP038267">
    <property type="protein sequence ID" value="QBR92084.1"/>
    <property type="molecule type" value="Genomic_DNA"/>
</dbReference>
<dbReference type="OrthoDB" id="5194776at2"/>
<sequence>MRVSDPYGTTWRVTRRWLPWQRQLRGVDLPTGDPSRVGDLGHDPGDLLLGGLLLVVLAPGLVLFVLAGLELALLVALLPLVLLARVVLGRHWHVEARRGWTPVWEGEAGGWSGSARRIREVCAAIERGQLPPRTLME</sequence>
<keyword evidence="1" id="KW-0812">Transmembrane</keyword>
<keyword evidence="1" id="KW-0472">Membrane</keyword>
<dbReference type="RefSeq" id="WP_135075655.1">
    <property type="nucleotide sequence ID" value="NZ_CP038267.1"/>
</dbReference>
<organism evidence="2 3">
    <name type="scientific">Nocardioides euryhalodurans</name>
    <dbReference type="NCBI Taxonomy" id="2518370"/>
    <lineage>
        <taxon>Bacteria</taxon>
        <taxon>Bacillati</taxon>
        <taxon>Actinomycetota</taxon>
        <taxon>Actinomycetes</taxon>
        <taxon>Propionibacteriales</taxon>
        <taxon>Nocardioidaceae</taxon>
        <taxon>Nocardioides</taxon>
    </lineage>
</organism>